<dbReference type="Gene3D" id="3.40.50.1010">
    <property type="entry name" value="5'-nuclease"/>
    <property type="match status" value="1"/>
</dbReference>
<name>A0A367R755_NOSPU</name>
<dbReference type="Proteomes" id="UP000252085">
    <property type="component" value="Unassembled WGS sequence"/>
</dbReference>
<feature type="domain" description="PIN" evidence="1">
    <location>
        <begin position="3"/>
        <end position="135"/>
    </location>
</feature>
<evidence type="ECO:0000313" key="2">
    <source>
        <dbReference type="EMBL" id="RCJ32327.1"/>
    </source>
</evidence>
<evidence type="ECO:0000313" key="3">
    <source>
        <dbReference type="Proteomes" id="UP000252085"/>
    </source>
</evidence>
<gene>
    <name evidence="2" type="ORF">A6769_28465</name>
</gene>
<dbReference type="InterPro" id="IPR002716">
    <property type="entry name" value="PIN_dom"/>
</dbReference>
<dbReference type="InterPro" id="IPR029060">
    <property type="entry name" value="PIN-like_dom_sf"/>
</dbReference>
<dbReference type="EMBL" id="LXQE01000167">
    <property type="protein sequence ID" value="RCJ32327.1"/>
    <property type="molecule type" value="Genomic_DNA"/>
</dbReference>
<dbReference type="Pfam" id="PF01850">
    <property type="entry name" value="PIN"/>
    <property type="match status" value="1"/>
</dbReference>
<reference evidence="2 3" key="1">
    <citation type="submission" date="2016-04" db="EMBL/GenBank/DDBJ databases">
        <authorList>
            <person name="Evans L.H."/>
            <person name="Alamgir A."/>
            <person name="Owens N."/>
            <person name="Weber N.D."/>
            <person name="Virtaneva K."/>
            <person name="Barbian K."/>
            <person name="Babar A."/>
            <person name="Rosenke K."/>
        </authorList>
    </citation>
    <scope>NUCLEOTIDE SEQUENCE [LARGE SCALE GENOMIC DNA]</scope>
    <source>
        <strain evidence="2">NIES-2108</strain>
    </source>
</reference>
<dbReference type="CDD" id="cd09854">
    <property type="entry name" value="PIN_VapC-like"/>
    <property type="match status" value="1"/>
</dbReference>
<protein>
    <submittedName>
        <fullName evidence="2">Twitching motility protein PilT</fullName>
    </submittedName>
</protein>
<evidence type="ECO:0000259" key="1">
    <source>
        <dbReference type="Pfam" id="PF01850"/>
    </source>
</evidence>
<accession>A0A367R755</accession>
<comment type="caution">
    <text evidence="2">The sequence shown here is derived from an EMBL/GenBank/DDBJ whole genome shotgun (WGS) entry which is preliminary data.</text>
</comment>
<dbReference type="AlphaFoldDB" id="A0A367R755"/>
<proteinExistence type="predicted"/>
<organism evidence="2 3">
    <name type="scientific">Nostoc punctiforme NIES-2108</name>
    <dbReference type="NCBI Taxonomy" id="1356359"/>
    <lineage>
        <taxon>Bacteria</taxon>
        <taxon>Bacillati</taxon>
        <taxon>Cyanobacteriota</taxon>
        <taxon>Cyanophyceae</taxon>
        <taxon>Nostocales</taxon>
        <taxon>Nostocaceae</taxon>
        <taxon>Nostoc</taxon>
    </lineage>
</organism>
<sequence>MSYLVDTNILLRLVQKNSPMHFDTQRAILMLKRQGELLYIIPQNLIEFWAVATRPINSNGLGLSTAQAVEETDKLKKIFILHLDIPAIFSEWESLIVKYQVMGKKVHDARLVAAMITHQITHLLTFNIDDFKRFSEIVVVDPRSVAPQS</sequence>
<dbReference type="SUPFAM" id="SSF88723">
    <property type="entry name" value="PIN domain-like"/>
    <property type="match status" value="1"/>
</dbReference>